<evidence type="ECO:0000313" key="7">
    <source>
        <dbReference type="Proteomes" id="UP000664466"/>
    </source>
</evidence>
<dbReference type="GO" id="GO:0004668">
    <property type="term" value="F:protein-arginine deiminase activity"/>
    <property type="evidence" value="ECO:0007669"/>
    <property type="project" value="InterPro"/>
</dbReference>
<dbReference type="GO" id="GO:0009446">
    <property type="term" value="P:putrescine biosynthetic process"/>
    <property type="evidence" value="ECO:0007669"/>
    <property type="project" value="InterPro"/>
</dbReference>
<keyword evidence="2" id="KW-0732">Signal</keyword>
<dbReference type="Proteomes" id="UP000664466">
    <property type="component" value="Unassembled WGS sequence"/>
</dbReference>
<dbReference type="SUPFAM" id="SSF55909">
    <property type="entry name" value="Pentein"/>
    <property type="match status" value="1"/>
</dbReference>
<evidence type="ECO:0000313" key="3">
    <source>
        <dbReference type="EMBL" id="MBO0614662.1"/>
    </source>
</evidence>
<evidence type="ECO:0000313" key="4">
    <source>
        <dbReference type="EMBL" id="MBO0615334.1"/>
    </source>
</evidence>
<evidence type="ECO:0000313" key="6">
    <source>
        <dbReference type="EMBL" id="QTX10111.1"/>
    </source>
</evidence>
<protein>
    <submittedName>
        <fullName evidence="5">Agmatine deiminase family protein</fullName>
    </submittedName>
</protein>
<feature type="chain" id="PRO_5044664012" evidence="2">
    <location>
        <begin position="31"/>
        <end position="374"/>
    </location>
</feature>
<dbReference type="GO" id="GO:0047632">
    <property type="term" value="F:agmatine deiminase activity"/>
    <property type="evidence" value="ECO:0007669"/>
    <property type="project" value="TreeGrafter"/>
</dbReference>
<gene>
    <name evidence="5" type="ORF">J1836_012710</name>
    <name evidence="6" type="ORF">J1836_016155</name>
    <name evidence="3" type="ORF">J1836_17320</name>
    <name evidence="4" type="ORF">J1836_20770</name>
</gene>
<evidence type="ECO:0000256" key="2">
    <source>
        <dbReference type="SAM" id="SignalP"/>
    </source>
</evidence>
<organism evidence="5">
    <name type="scientific">Thiothrix fructosivorans</name>
    <dbReference type="NCBI Taxonomy" id="111770"/>
    <lineage>
        <taxon>Bacteria</taxon>
        <taxon>Pseudomonadati</taxon>
        <taxon>Pseudomonadota</taxon>
        <taxon>Gammaproteobacteria</taxon>
        <taxon>Thiotrichales</taxon>
        <taxon>Thiotrichaceae</taxon>
        <taxon>Thiothrix</taxon>
    </lineage>
</organism>
<keyword evidence="1" id="KW-0378">Hydrolase</keyword>
<evidence type="ECO:0000256" key="1">
    <source>
        <dbReference type="ARBA" id="ARBA00022801"/>
    </source>
</evidence>
<proteinExistence type="predicted"/>
<dbReference type="EMBL" id="CP072748">
    <property type="protein sequence ID" value="QTX09485.1"/>
    <property type="molecule type" value="Genomic_DNA"/>
</dbReference>
<dbReference type="Gene3D" id="3.75.10.10">
    <property type="entry name" value="L-arginine/glycine Amidinotransferase, Chain A"/>
    <property type="match status" value="1"/>
</dbReference>
<dbReference type="EMBL" id="CP072748">
    <property type="protein sequence ID" value="QTX10111.1"/>
    <property type="molecule type" value="Genomic_DNA"/>
</dbReference>
<dbReference type="Pfam" id="PF04371">
    <property type="entry name" value="PAD_porph"/>
    <property type="match status" value="1"/>
</dbReference>
<keyword evidence="7" id="KW-1185">Reference proteome</keyword>
<dbReference type="EMBL" id="JAFMPM010000008">
    <property type="protein sequence ID" value="MBO0615334.1"/>
    <property type="molecule type" value="Genomic_DNA"/>
</dbReference>
<sequence>MKTAIRQTLLATLICSLSVLGTMTSTATYAASQSYMPEENATHEGTWLQWPHQYTYGATYRNRLDTTWVAMTKALVQSENVHIIAYNATEKTRIQNLLLNAGVPLASVSFLISPTDDVWVRDNGPVFVRNQSGQLQITDWGFNGWGLDTPYSKDNLIPTAVGKSLAMPTVNLNNVVLEGGAIEVDGKGTLLATKSSVLQNKRNPNLTQAQVEQALSNNLGISKFIWLDGAPGGKEDITDTHIDGFARFGDERTLVTMSATDLNYWSISSKDINTLYTAKNANGTPYNIVKLPLTAKNVVTTYGKNLGYKGSYVNYYVGNNVVLMPAYQDANDTVARNILQSLYPTRTVVGIDVRNLYANGGMVHCVTQQQPTAY</sequence>
<accession>A0A8B0SFE0</accession>
<dbReference type="PANTHER" id="PTHR31377">
    <property type="entry name" value="AGMATINE DEIMINASE-RELATED"/>
    <property type="match status" value="1"/>
</dbReference>
<reference evidence="3 7" key="1">
    <citation type="submission" date="2021-03" db="EMBL/GenBank/DDBJ databases">
        <title>Draft genome and methylome analysis of Thiotrix fructosivoruns ATCC 49748.</title>
        <authorList>
            <person name="Fomenkov A."/>
            <person name="Grabovich M.Y."/>
            <person name="Roberts R.J."/>
        </authorList>
    </citation>
    <scope>NUCLEOTIDE SEQUENCE [LARGE SCALE GENOMIC DNA]</scope>
    <source>
        <strain evidence="3 7">ATCC 49748</strain>
    </source>
</reference>
<reference evidence="5" key="2">
    <citation type="submission" date="2021-04" db="EMBL/GenBank/DDBJ databases">
        <title>Complete Genome and methylome analysis of Thiothrix fructosivorans ATCC 49748.</title>
        <authorList>
            <person name="Fomenkov A."/>
            <person name="Sun L."/>
            <person name="Vincze T."/>
            <person name="Grabovich M.Y."/>
            <person name="Roberts R.J."/>
        </authorList>
    </citation>
    <scope>NUCLEOTIDE SEQUENCE</scope>
    <source>
        <strain evidence="5">ATCC 49748</strain>
    </source>
</reference>
<dbReference type="PANTHER" id="PTHR31377:SF0">
    <property type="entry name" value="AGMATINE DEIMINASE-RELATED"/>
    <property type="match status" value="1"/>
</dbReference>
<dbReference type="RefSeq" id="WP_207252373.1">
    <property type="nucleotide sequence ID" value="NZ_JAFMPM010000008.1"/>
</dbReference>
<feature type="signal peptide" evidence="2">
    <location>
        <begin position="1"/>
        <end position="30"/>
    </location>
</feature>
<name>A0A8B0SFE0_9GAMM</name>
<evidence type="ECO:0000313" key="5">
    <source>
        <dbReference type="EMBL" id="QTX09485.1"/>
    </source>
</evidence>
<dbReference type="InterPro" id="IPR007466">
    <property type="entry name" value="Peptidyl-Arg-deiminase_porph"/>
</dbReference>
<dbReference type="EMBL" id="JAFMPM010000008">
    <property type="protein sequence ID" value="MBO0614662.1"/>
    <property type="molecule type" value="Genomic_DNA"/>
</dbReference>
<dbReference type="AlphaFoldDB" id="A0A8B0SFE0"/>